<evidence type="ECO:0000313" key="2">
    <source>
        <dbReference type="EMBL" id="KAG5659809.1"/>
    </source>
</evidence>
<keyword evidence="3" id="KW-1185">Reference proteome</keyword>
<organism evidence="2 3">
    <name type="scientific">Fusarium avenaceum</name>
    <dbReference type="NCBI Taxonomy" id="40199"/>
    <lineage>
        <taxon>Eukaryota</taxon>
        <taxon>Fungi</taxon>
        <taxon>Dikarya</taxon>
        <taxon>Ascomycota</taxon>
        <taxon>Pezizomycotina</taxon>
        <taxon>Sordariomycetes</taxon>
        <taxon>Hypocreomycetidae</taxon>
        <taxon>Hypocreales</taxon>
        <taxon>Nectriaceae</taxon>
        <taxon>Fusarium</taxon>
        <taxon>Fusarium tricinctum species complex</taxon>
    </lineage>
</organism>
<comment type="caution">
    <text evidence="2">The sequence shown here is derived from an EMBL/GenBank/DDBJ whole genome shotgun (WGS) entry which is preliminary data.</text>
</comment>
<feature type="signal peptide" evidence="1">
    <location>
        <begin position="1"/>
        <end position="20"/>
    </location>
</feature>
<dbReference type="EMBL" id="JAGPUO010000011">
    <property type="protein sequence ID" value="KAG5659809.1"/>
    <property type="molecule type" value="Genomic_DNA"/>
</dbReference>
<keyword evidence="1" id="KW-0732">Signal</keyword>
<evidence type="ECO:0000256" key="1">
    <source>
        <dbReference type="SAM" id="SignalP"/>
    </source>
</evidence>
<accession>A0A9P7H132</accession>
<evidence type="ECO:0000313" key="3">
    <source>
        <dbReference type="Proteomes" id="UP000782241"/>
    </source>
</evidence>
<name>A0A9P7H132_9HYPO</name>
<proteinExistence type="predicted"/>
<dbReference type="AlphaFoldDB" id="A0A9P7H132"/>
<reference evidence="2" key="1">
    <citation type="submission" date="2021-04" db="EMBL/GenBank/DDBJ databases">
        <title>Draft genome of Fusarium avenaceum strain F156N33, isolated from an atmospheric sample in Virginia.</title>
        <authorList>
            <person name="Yang S."/>
            <person name="Vinatzer B.A."/>
            <person name="Coleman J."/>
        </authorList>
    </citation>
    <scope>NUCLEOTIDE SEQUENCE</scope>
    <source>
        <strain evidence="2">F156N33</strain>
    </source>
</reference>
<protein>
    <submittedName>
        <fullName evidence="2">Uncharacterized protein</fullName>
    </submittedName>
</protein>
<gene>
    <name evidence="2" type="ORF">KAF25_002368</name>
</gene>
<dbReference type="Proteomes" id="UP000782241">
    <property type="component" value="Unassembled WGS sequence"/>
</dbReference>
<feature type="chain" id="PRO_5040406229" evidence="1">
    <location>
        <begin position="21"/>
        <end position="281"/>
    </location>
</feature>
<sequence>MRSNALLLAVSLFSTGNVLAGPCKPQGSRQASISYGTTTATVLESTALPLSETITSSDALTTTSSDATTITGSDALTTTGSDATTTTLVSIDTTALSSDAESSATAATTTTAPAPQGTFALRGAGGSVTNAQPQGSDQPGSIIFFNSASSDFEIRHYNIETTTGRLQDAISGHYICAYYGDVDKTTVPPYVANCDPASTGPDKIYKYLDCRVIGSRLSCTTPSTALCYYDDASRDYICASEPENEAYNQFFYKDIGGADAWYISRGSPDGWTAMELFVSAA</sequence>